<sequence length="75" mass="8475">MCERPVQDLYYEPVYPLLQPKCHRYRSSSNQSHTCSSLLKISGAQSGRYDSRTPIEVETDSAQEIARAALMSPLL</sequence>
<organism evidence="1 2">
    <name type="scientific">Nephila pilipes</name>
    <name type="common">Giant wood spider</name>
    <name type="synonym">Nephila maculata</name>
    <dbReference type="NCBI Taxonomy" id="299642"/>
    <lineage>
        <taxon>Eukaryota</taxon>
        <taxon>Metazoa</taxon>
        <taxon>Ecdysozoa</taxon>
        <taxon>Arthropoda</taxon>
        <taxon>Chelicerata</taxon>
        <taxon>Arachnida</taxon>
        <taxon>Araneae</taxon>
        <taxon>Araneomorphae</taxon>
        <taxon>Entelegynae</taxon>
        <taxon>Araneoidea</taxon>
        <taxon>Nephilidae</taxon>
        <taxon>Nephila</taxon>
    </lineage>
</organism>
<protein>
    <submittedName>
        <fullName evidence="1">Uncharacterized protein</fullName>
    </submittedName>
</protein>
<reference evidence="1" key="1">
    <citation type="submission" date="2020-08" db="EMBL/GenBank/DDBJ databases">
        <title>Multicomponent nature underlies the extraordinary mechanical properties of spider dragline silk.</title>
        <authorList>
            <person name="Kono N."/>
            <person name="Nakamura H."/>
            <person name="Mori M."/>
            <person name="Yoshida Y."/>
            <person name="Ohtoshi R."/>
            <person name="Malay A.D."/>
            <person name="Moran D.A.P."/>
            <person name="Tomita M."/>
            <person name="Numata K."/>
            <person name="Arakawa K."/>
        </authorList>
    </citation>
    <scope>NUCLEOTIDE SEQUENCE</scope>
</reference>
<evidence type="ECO:0000313" key="2">
    <source>
        <dbReference type="Proteomes" id="UP000887013"/>
    </source>
</evidence>
<proteinExistence type="predicted"/>
<dbReference type="AlphaFoldDB" id="A0A8X6UGP6"/>
<accession>A0A8X6UGP6</accession>
<dbReference type="EMBL" id="BMAW01126774">
    <property type="protein sequence ID" value="GFU18225.1"/>
    <property type="molecule type" value="Genomic_DNA"/>
</dbReference>
<dbReference type="Proteomes" id="UP000887013">
    <property type="component" value="Unassembled WGS sequence"/>
</dbReference>
<keyword evidence="2" id="KW-1185">Reference proteome</keyword>
<gene>
    <name evidence="1" type="ORF">NPIL_384901</name>
</gene>
<name>A0A8X6UGP6_NEPPI</name>
<evidence type="ECO:0000313" key="1">
    <source>
        <dbReference type="EMBL" id="GFU18225.1"/>
    </source>
</evidence>
<comment type="caution">
    <text evidence="1">The sequence shown here is derived from an EMBL/GenBank/DDBJ whole genome shotgun (WGS) entry which is preliminary data.</text>
</comment>